<proteinExistence type="predicted"/>
<name>A0A7J8J7I1_MOLMO</name>
<dbReference type="Proteomes" id="UP000550707">
    <property type="component" value="Unassembled WGS sequence"/>
</dbReference>
<dbReference type="EMBL" id="JACASF010000002">
    <property type="protein sequence ID" value="KAF6492369.1"/>
    <property type="molecule type" value="Genomic_DNA"/>
</dbReference>
<feature type="region of interest" description="Disordered" evidence="1">
    <location>
        <begin position="240"/>
        <end position="274"/>
    </location>
</feature>
<comment type="caution">
    <text evidence="2">The sequence shown here is derived from an EMBL/GenBank/DDBJ whole genome shotgun (WGS) entry which is preliminary data.</text>
</comment>
<accession>A0A7J8J7I1</accession>
<dbReference type="AlphaFoldDB" id="A0A7J8J7I1"/>
<evidence type="ECO:0000313" key="2">
    <source>
        <dbReference type="EMBL" id="KAF6492369.1"/>
    </source>
</evidence>
<feature type="region of interest" description="Disordered" evidence="1">
    <location>
        <begin position="166"/>
        <end position="195"/>
    </location>
</feature>
<reference evidence="2 3" key="1">
    <citation type="journal article" date="2020" name="Nature">
        <title>Six reference-quality genomes reveal evolution of bat adaptations.</title>
        <authorList>
            <person name="Jebb D."/>
            <person name="Huang Z."/>
            <person name="Pippel M."/>
            <person name="Hughes G.M."/>
            <person name="Lavrichenko K."/>
            <person name="Devanna P."/>
            <person name="Winkler S."/>
            <person name="Jermiin L.S."/>
            <person name="Skirmuntt E.C."/>
            <person name="Katzourakis A."/>
            <person name="Burkitt-Gray L."/>
            <person name="Ray D.A."/>
            <person name="Sullivan K.A.M."/>
            <person name="Roscito J.G."/>
            <person name="Kirilenko B.M."/>
            <person name="Davalos L.M."/>
            <person name="Corthals A.P."/>
            <person name="Power M.L."/>
            <person name="Jones G."/>
            <person name="Ransome R.D."/>
            <person name="Dechmann D.K.N."/>
            <person name="Locatelli A.G."/>
            <person name="Puechmaille S.J."/>
            <person name="Fedrigo O."/>
            <person name="Jarvis E.D."/>
            <person name="Hiller M."/>
            <person name="Vernes S.C."/>
            <person name="Myers E.W."/>
            <person name="Teeling E.C."/>
        </authorList>
    </citation>
    <scope>NUCLEOTIDE SEQUENCE [LARGE SCALE GENOMIC DNA]</scope>
    <source>
        <strain evidence="2">MMolMol1</strain>
        <tissue evidence="2">Muscle</tissue>
    </source>
</reference>
<evidence type="ECO:0000256" key="1">
    <source>
        <dbReference type="SAM" id="MobiDB-lite"/>
    </source>
</evidence>
<evidence type="ECO:0000313" key="3">
    <source>
        <dbReference type="Proteomes" id="UP000550707"/>
    </source>
</evidence>
<protein>
    <submittedName>
        <fullName evidence="2">Uncharacterized protein</fullName>
    </submittedName>
</protein>
<gene>
    <name evidence="2" type="ORF">HJG59_009576</name>
</gene>
<sequence length="384" mass="41877">MLVQSPEFPESQLLEVKEIARERGKDTAILIAGVPGNEGLDDTEIPALKITGLIHLAVLTNKYFPSPEHSHPRIPINLWLKSPENAQSPGGDNLGVARSMSPVRERPIIRRSWQELLEAPLNSEGLHILQTVPAEEREIGSLQLPEEDKNQATNSLRSRHLHALQGPFPLLPQHPKLRRQRSHSLPGYSDSSSPRLNVPALKANPQETHFLPSDDTLFTQGNAKEKDSIDDTWQKAILPASAGQPPINPSFAHSSEMRGQFGIPGDNSKHPRGNARVPMDNVINPMVNVGVPMGNVGVSVDNYRIPMGDATLPLDNFEVPRGSGGAPMGNLKVPRGIGDGGVPRRHGIRIPVGNVETFKNNVGTSRRVISSPLIELSKIGEHQL</sequence>
<organism evidence="2 3">
    <name type="scientific">Molossus molossus</name>
    <name type="common">Pallas' mastiff bat</name>
    <name type="synonym">Vespertilio molossus</name>
    <dbReference type="NCBI Taxonomy" id="27622"/>
    <lineage>
        <taxon>Eukaryota</taxon>
        <taxon>Metazoa</taxon>
        <taxon>Chordata</taxon>
        <taxon>Craniata</taxon>
        <taxon>Vertebrata</taxon>
        <taxon>Euteleostomi</taxon>
        <taxon>Mammalia</taxon>
        <taxon>Eutheria</taxon>
        <taxon>Laurasiatheria</taxon>
        <taxon>Chiroptera</taxon>
        <taxon>Yangochiroptera</taxon>
        <taxon>Molossidae</taxon>
        <taxon>Molossus</taxon>
    </lineage>
</organism>
<keyword evidence="3" id="KW-1185">Reference proteome</keyword>
<dbReference type="InParanoid" id="A0A7J8J7I1"/>